<dbReference type="SUPFAM" id="SSF51445">
    <property type="entry name" value="(Trans)glycosidases"/>
    <property type="match status" value="1"/>
</dbReference>
<dbReference type="GO" id="GO:0071555">
    <property type="term" value="P:cell wall organization"/>
    <property type="evidence" value="ECO:0007669"/>
    <property type="project" value="UniProtKB-KW"/>
</dbReference>
<name>A0A3E2HIS7_SCYLI</name>
<dbReference type="EMBL" id="NCSJ02000038">
    <property type="protein sequence ID" value="RFU33297.1"/>
    <property type="molecule type" value="Genomic_DNA"/>
</dbReference>
<feature type="non-terminal residue" evidence="10">
    <location>
        <position position="1"/>
    </location>
</feature>
<feature type="compositionally biased region" description="Low complexity" evidence="7">
    <location>
        <begin position="582"/>
        <end position="594"/>
    </location>
</feature>
<feature type="region of interest" description="Disordered" evidence="7">
    <location>
        <begin position="1189"/>
        <end position="1210"/>
    </location>
</feature>
<feature type="signal peptide" evidence="8">
    <location>
        <begin position="1"/>
        <end position="20"/>
    </location>
</feature>
<dbReference type="PROSITE" id="PS00659">
    <property type="entry name" value="GLYCOSYL_HYDROL_F5"/>
    <property type="match status" value="1"/>
</dbReference>
<feature type="compositionally biased region" description="Low complexity" evidence="7">
    <location>
        <begin position="639"/>
        <end position="659"/>
    </location>
</feature>
<dbReference type="STRING" id="5539.A0A3E2HIS7"/>
<evidence type="ECO:0000256" key="6">
    <source>
        <dbReference type="ARBA" id="ARBA00038929"/>
    </source>
</evidence>
<keyword evidence="3" id="KW-0326">Glycosidase</keyword>
<dbReference type="FunFam" id="3.20.20.80:FF:000033">
    <property type="entry name" value="Glucan 1,3-beta-glucosidase A"/>
    <property type="match status" value="1"/>
</dbReference>
<feature type="region of interest" description="Disordered" evidence="7">
    <location>
        <begin position="506"/>
        <end position="659"/>
    </location>
</feature>
<feature type="compositionally biased region" description="Polar residues" evidence="7">
    <location>
        <begin position="609"/>
        <end position="630"/>
    </location>
</feature>
<feature type="region of interest" description="Disordered" evidence="7">
    <location>
        <begin position="713"/>
        <end position="744"/>
    </location>
</feature>
<evidence type="ECO:0000313" key="11">
    <source>
        <dbReference type="Proteomes" id="UP000258309"/>
    </source>
</evidence>
<feature type="compositionally biased region" description="Polar residues" evidence="7">
    <location>
        <begin position="1102"/>
        <end position="1121"/>
    </location>
</feature>
<dbReference type="InterPro" id="IPR017853">
    <property type="entry name" value="GH"/>
</dbReference>
<feature type="chain" id="PRO_5017650225" description="glucan 1,3-beta-glucosidase" evidence="8">
    <location>
        <begin position="21"/>
        <end position="1314"/>
    </location>
</feature>
<evidence type="ECO:0000256" key="2">
    <source>
        <dbReference type="ARBA" id="ARBA00022801"/>
    </source>
</evidence>
<evidence type="ECO:0000256" key="3">
    <source>
        <dbReference type="ARBA" id="ARBA00023295"/>
    </source>
</evidence>
<dbReference type="InterPro" id="IPR050386">
    <property type="entry name" value="Glycosyl_hydrolase_5"/>
</dbReference>
<evidence type="ECO:0000256" key="5">
    <source>
        <dbReference type="ARBA" id="ARBA00036824"/>
    </source>
</evidence>
<dbReference type="OrthoDB" id="62120at2759"/>
<feature type="compositionally biased region" description="Polar residues" evidence="7">
    <location>
        <begin position="524"/>
        <end position="536"/>
    </location>
</feature>
<comment type="similarity">
    <text evidence="1">Belongs to the glycosyl hydrolase 5 (cellulase A) family.</text>
</comment>
<gene>
    <name evidence="10" type="ORF">B7463_g3077</name>
</gene>
<feature type="domain" description="Glycoside hydrolase family 5" evidence="9">
    <location>
        <begin position="99"/>
        <end position="323"/>
    </location>
</feature>
<feature type="compositionally biased region" description="Low complexity" evidence="7">
    <location>
        <begin position="713"/>
        <end position="727"/>
    </location>
</feature>
<feature type="region of interest" description="Disordered" evidence="7">
    <location>
        <begin position="781"/>
        <end position="836"/>
    </location>
</feature>
<evidence type="ECO:0000256" key="7">
    <source>
        <dbReference type="SAM" id="MobiDB-lite"/>
    </source>
</evidence>
<dbReference type="GO" id="GO:0004338">
    <property type="term" value="F:glucan exo-1,3-beta-glucosidase activity"/>
    <property type="evidence" value="ECO:0007669"/>
    <property type="project" value="UniProtKB-EC"/>
</dbReference>
<feature type="region of interest" description="Disordered" evidence="7">
    <location>
        <begin position="1164"/>
        <end position="1183"/>
    </location>
</feature>
<proteinExistence type="inferred from homology"/>
<feature type="region of interest" description="Disordered" evidence="7">
    <location>
        <begin position="1084"/>
        <end position="1137"/>
    </location>
</feature>
<organism evidence="10 11">
    <name type="scientific">Scytalidium lignicola</name>
    <name type="common">Hyphomycete</name>
    <dbReference type="NCBI Taxonomy" id="5539"/>
    <lineage>
        <taxon>Eukaryota</taxon>
        <taxon>Fungi</taxon>
        <taxon>Dikarya</taxon>
        <taxon>Ascomycota</taxon>
        <taxon>Pezizomycotina</taxon>
        <taxon>Leotiomycetes</taxon>
        <taxon>Leotiomycetes incertae sedis</taxon>
        <taxon>Scytalidium</taxon>
    </lineage>
</organism>
<keyword evidence="2" id="KW-0378">Hydrolase</keyword>
<feature type="compositionally biased region" description="Low complexity" evidence="7">
    <location>
        <begin position="1193"/>
        <end position="1210"/>
    </location>
</feature>
<protein>
    <recommendedName>
        <fullName evidence="6">glucan 1,3-beta-glucosidase</fullName>
        <ecNumber evidence="6">3.2.1.58</ecNumber>
    </recommendedName>
</protein>
<feature type="non-terminal residue" evidence="10">
    <location>
        <position position="1314"/>
    </location>
</feature>
<dbReference type="GO" id="GO:0009251">
    <property type="term" value="P:glucan catabolic process"/>
    <property type="evidence" value="ECO:0007669"/>
    <property type="project" value="TreeGrafter"/>
</dbReference>
<evidence type="ECO:0000256" key="4">
    <source>
        <dbReference type="ARBA" id="ARBA00023316"/>
    </source>
</evidence>
<dbReference type="PANTHER" id="PTHR31297:SF8">
    <property type="entry name" value="GLYCOSIDE HYDROLASE FAMILY 5 DOMAIN-CONTAINING PROTEIN"/>
    <property type="match status" value="1"/>
</dbReference>
<feature type="compositionally biased region" description="Basic and acidic residues" evidence="7">
    <location>
        <begin position="782"/>
        <end position="792"/>
    </location>
</feature>
<reference evidence="10 11" key="1">
    <citation type="submission" date="2018-05" db="EMBL/GenBank/DDBJ databases">
        <title>Draft genome sequence of Scytalidium lignicola DSM 105466, a ubiquitous saprotrophic fungus.</title>
        <authorList>
            <person name="Buettner E."/>
            <person name="Gebauer A.M."/>
            <person name="Hofrichter M."/>
            <person name="Liers C."/>
            <person name="Kellner H."/>
        </authorList>
    </citation>
    <scope>NUCLEOTIDE SEQUENCE [LARGE SCALE GENOMIC DNA]</scope>
    <source>
        <strain evidence="10 11">DSM 105466</strain>
    </source>
</reference>
<evidence type="ECO:0000256" key="1">
    <source>
        <dbReference type="ARBA" id="ARBA00005641"/>
    </source>
</evidence>
<feature type="region of interest" description="Disordered" evidence="7">
    <location>
        <begin position="1022"/>
        <end position="1047"/>
    </location>
</feature>
<dbReference type="Gene3D" id="3.20.20.80">
    <property type="entry name" value="Glycosidases"/>
    <property type="match status" value="1"/>
</dbReference>
<feature type="compositionally biased region" description="Basic residues" evidence="7">
    <location>
        <begin position="537"/>
        <end position="552"/>
    </location>
</feature>
<dbReference type="InterPro" id="IPR001547">
    <property type="entry name" value="Glyco_hydro_5"/>
</dbReference>
<accession>A0A3E2HIS7</accession>
<dbReference type="EC" id="3.2.1.58" evidence="6"/>
<dbReference type="PANTHER" id="PTHR31297">
    <property type="entry name" value="GLUCAN ENDO-1,6-BETA-GLUCOSIDASE B"/>
    <property type="match status" value="1"/>
</dbReference>
<dbReference type="InterPro" id="IPR018087">
    <property type="entry name" value="Glyco_hydro_5_CS"/>
</dbReference>
<dbReference type="Pfam" id="PF00150">
    <property type="entry name" value="Cellulase"/>
    <property type="match status" value="1"/>
</dbReference>
<dbReference type="Proteomes" id="UP000258309">
    <property type="component" value="Unassembled WGS sequence"/>
</dbReference>
<evidence type="ECO:0000259" key="9">
    <source>
        <dbReference type="Pfam" id="PF00150"/>
    </source>
</evidence>
<comment type="caution">
    <text evidence="10">The sequence shown here is derived from an EMBL/GenBank/DDBJ whole genome shotgun (WGS) entry which is preliminary data.</text>
</comment>
<keyword evidence="4" id="KW-0961">Cell wall biogenesis/degradation</keyword>
<evidence type="ECO:0000256" key="8">
    <source>
        <dbReference type="SAM" id="SignalP"/>
    </source>
</evidence>
<keyword evidence="11" id="KW-1185">Reference proteome</keyword>
<sequence>MLVRTSLAAALSYWVCVALASPVVGPLPKRFNGFAFGETPVRGLNIGGWLVLEPWITPSIFESVDQSLGIVDEFTLTQKLGSEAAYNILKPHWDTWCTFADFQKIANAGFNTVRIPIGYWAYALYDGETYTQGAAPYLDAAIDWARATGLKIWIDLHGAPGSQNGFDNSGHRIPTPGWQTGDTVAQTLAVLETITAKYAQLAYQDVVVGVQLLNEPLGSELNLDQLKQFYRDGFGQVRATSDTPVVLHDAFQPPPWWNGFLSPSDNNAQNVIIDHHEYQVFSDDVVALQPWQHRQLVCNNAASYSKGKDKWLVVGEWTAAETDCAPWLNGYGIGARYDGTYPGSSYVGSCADKSNIANWDDYMRNDVRGYIEAQLQTYEAVGQGWIFWNFKTEAAHEWDAFVLLDNGHKAKTISILSSHSRTRATDITFSSIILSLQHPEDENKKPIAFWLASISTLASVFVNIQHREAHRPYYWIFTMMNHTRKGDVAILPHKRVLALTSARELHRPPNLPSSSPCLSRRSETSILEPSTPTNATAKRKSSALRRSPKRLPTRPTFSNIPILSPNMAKPRSPSRLRNVLASPSSSSSLQLPSLGEVLSPKQVEDEPTSRSSTSTTIHANTKSLNVTHSPLRSRRAEISSPDGSFSPTSSLSSLPNSPQPAVGVAMVCHAGTISSRDVRRIDFGPSQQIEEHSFNDFAPVVSEARSYSLSVPLSSSSRISSPGISRVQQSGSPVARKPGSGRMNRAATRDYGILSSSNQYRVPRNKSSCQHISTAIDPKYFNNERETRREVTTKYQSKTKTENLVPEIKLKKDSSTSEDQSPSDDTSRRAAKYGLGPKLRLSSDANEIILGASESIKNRKTHQKTLISSSNSTNTINRGYYNYNIAQTKPKLSRTGMTDSNKENIENIASSNMRMVYPSSNFYHSPDRVKPQRHGLGAGHGGNSDMQFTKGVKVHSTPLSSSGVRHESKLPPRVSSLAAAVGSLTSSLPVPVAQQGLTPRIYRPTVSSSIRASESNSYFLRRQKEELESPTSPSSLGQLPPKPKSGLETMDKIAETIHQSGTLSSIRNVGKGFRNRISFILSKRLRSERTKSQAPEHPTPQPTSKVTNEEVTSFHQHTRAVTHNLIPPNGIRVDQGSSEVDINNSVSKFETTNHIPQHIWMKNYHTKSPSSNNNDDTESPISIDHRVSDNFQSSSKESSLPTSSPTVVTPNRKCTQQIHGSGDELGVSSMLDSCLCEASEELGKVINLRREITSPAARKALDAVIISIGKAISAARASRIATLELEKATINLVQMTASATSMTSSTVHDTVNRI</sequence>
<dbReference type="GO" id="GO:0009986">
    <property type="term" value="C:cell surface"/>
    <property type="evidence" value="ECO:0007669"/>
    <property type="project" value="TreeGrafter"/>
</dbReference>
<comment type="catalytic activity">
    <reaction evidence="5">
        <text>Successive hydrolysis of beta-D-glucose units from the non-reducing ends of (1-&gt;3)-beta-D-glucans, releasing alpha-glucose.</text>
        <dbReference type="EC" id="3.2.1.58"/>
    </reaction>
</comment>
<evidence type="ECO:0000313" key="10">
    <source>
        <dbReference type="EMBL" id="RFU33297.1"/>
    </source>
</evidence>
<keyword evidence="8" id="KW-0732">Signal</keyword>
<dbReference type="GO" id="GO:0005576">
    <property type="term" value="C:extracellular region"/>
    <property type="evidence" value="ECO:0007669"/>
    <property type="project" value="TreeGrafter"/>
</dbReference>